<dbReference type="EC" id="3.1.4.58" evidence="2"/>
<evidence type="ECO:0000313" key="3">
    <source>
        <dbReference type="EMBL" id="PMR74765.1"/>
    </source>
</evidence>
<dbReference type="Gene3D" id="3.90.1140.10">
    <property type="entry name" value="Cyclic phosphodiesterase"/>
    <property type="match status" value="1"/>
</dbReference>
<dbReference type="NCBIfam" id="TIGR02258">
    <property type="entry name" value="2_5_ligase"/>
    <property type="match status" value="1"/>
</dbReference>
<dbReference type="InterPro" id="IPR004175">
    <property type="entry name" value="RNA_CPDase"/>
</dbReference>
<protein>
    <recommendedName>
        <fullName evidence="2">RNA 2',3'-cyclic phosphodiesterase</fullName>
        <shortName evidence="2">RNA 2',3'-CPDase</shortName>
        <ecNumber evidence="2">3.1.4.58</ecNumber>
    </recommendedName>
</protein>
<organism evidence="3 4">
    <name type="scientific">Billgrantia endophytica</name>
    <dbReference type="NCBI Taxonomy" id="2033802"/>
    <lineage>
        <taxon>Bacteria</taxon>
        <taxon>Pseudomonadati</taxon>
        <taxon>Pseudomonadota</taxon>
        <taxon>Gammaproteobacteria</taxon>
        <taxon>Oceanospirillales</taxon>
        <taxon>Halomonadaceae</taxon>
        <taxon>Billgrantia</taxon>
    </lineage>
</organism>
<dbReference type="SUPFAM" id="SSF55144">
    <property type="entry name" value="LigT-like"/>
    <property type="match status" value="1"/>
</dbReference>
<dbReference type="EMBL" id="PNRF01000027">
    <property type="protein sequence ID" value="PMR74765.1"/>
    <property type="molecule type" value="Genomic_DNA"/>
</dbReference>
<feature type="short sequence motif" description="HXTX 1" evidence="2">
    <location>
        <begin position="39"/>
        <end position="42"/>
    </location>
</feature>
<evidence type="ECO:0000313" key="4">
    <source>
        <dbReference type="Proteomes" id="UP000235803"/>
    </source>
</evidence>
<comment type="similarity">
    <text evidence="2">Belongs to the 2H phosphoesterase superfamily. ThpR family.</text>
</comment>
<evidence type="ECO:0000256" key="2">
    <source>
        <dbReference type="HAMAP-Rule" id="MF_01940"/>
    </source>
</evidence>
<dbReference type="InterPro" id="IPR009097">
    <property type="entry name" value="Cyclic_Pdiesterase"/>
</dbReference>
<dbReference type="AlphaFoldDB" id="A0A2N7U2U9"/>
<dbReference type="Proteomes" id="UP000235803">
    <property type="component" value="Unassembled WGS sequence"/>
</dbReference>
<dbReference type="Pfam" id="PF13563">
    <property type="entry name" value="2_5_RNA_ligase2"/>
    <property type="match status" value="1"/>
</dbReference>
<dbReference type="OrthoDB" id="7061261at2"/>
<sequence length="172" mass="19292">MRLFLALVPPPELRTRLGELADIAHARCGGRRMPDDRLHLTLAFLGEVDEKRAVELAEWVSTLGVAPGRWRLDSWSCFQRPRIVWIGSQRPAPPLETLQRTLWDGLEARGFPGRPARFVPHVTLLRRADSLATFDLPDIDLAWPYNKLELIQSIMDGSGAARYTTLARSGGA</sequence>
<comment type="caution">
    <text evidence="3">The sequence shown here is derived from an EMBL/GenBank/DDBJ whole genome shotgun (WGS) entry which is preliminary data.</text>
</comment>
<name>A0A2N7U2U9_9GAMM</name>
<feature type="active site" description="Proton acceptor" evidence="2">
    <location>
        <position position="121"/>
    </location>
</feature>
<proteinExistence type="inferred from homology"/>
<dbReference type="GO" id="GO:0008664">
    <property type="term" value="F:RNA 2',3'-cyclic 3'-phosphodiesterase activity"/>
    <property type="evidence" value="ECO:0007669"/>
    <property type="project" value="UniProtKB-EC"/>
</dbReference>
<gene>
    <name evidence="3" type="ORF">C1H69_13000</name>
</gene>
<feature type="short sequence motif" description="HXTX 2" evidence="2">
    <location>
        <begin position="121"/>
        <end position="124"/>
    </location>
</feature>
<dbReference type="HAMAP" id="MF_01940">
    <property type="entry name" value="RNA_CPDase"/>
    <property type="match status" value="1"/>
</dbReference>
<comment type="function">
    <text evidence="2">Hydrolyzes RNA 2',3'-cyclic phosphodiester to an RNA 2'-phosphomonoester.</text>
</comment>
<dbReference type="RefSeq" id="WP_102653828.1">
    <property type="nucleotide sequence ID" value="NZ_PNRF01000027.1"/>
</dbReference>
<evidence type="ECO:0000256" key="1">
    <source>
        <dbReference type="ARBA" id="ARBA00022801"/>
    </source>
</evidence>
<comment type="catalytic activity">
    <reaction evidence="2">
        <text>a 3'-end 2',3'-cyclophospho-ribonucleotide-RNA + H2O = a 3'-end 2'-phospho-ribonucleotide-RNA + H(+)</text>
        <dbReference type="Rhea" id="RHEA:11828"/>
        <dbReference type="Rhea" id="RHEA-COMP:10464"/>
        <dbReference type="Rhea" id="RHEA-COMP:17353"/>
        <dbReference type="ChEBI" id="CHEBI:15377"/>
        <dbReference type="ChEBI" id="CHEBI:15378"/>
        <dbReference type="ChEBI" id="CHEBI:83064"/>
        <dbReference type="ChEBI" id="CHEBI:173113"/>
        <dbReference type="EC" id="3.1.4.58"/>
    </reaction>
</comment>
<dbReference type="PANTHER" id="PTHR35561:SF1">
    <property type="entry name" value="RNA 2',3'-CYCLIC PHOSPHODIESTERASE"/>
    <property type="match status" value="1"/>
</dbReference>
<accession>A0A2N7U2U9</accession>
<dbReference type="GO" id="GO:0004113">
    <property type="term" value="F:2',3'-cyclic-nucleotide 3'-phosphodiesterase activity"/>
    <property type="evidence" value="ECO:0007669"/>
    <property type="project" value="InterPro"/>
</dbReference>
<reference evidence="3 4" key="1">
    <citation type="submission" date="2018-01" db="EMBL/GenBank/DDBJ databases">
        <title>Halomonas endophytica sp. nov., isolated from storage liquid in the stems of Populus euphratica.</title>
        <authorList>
            <person name="Chen C."/>
        </authorList>
    </citation>
    <scope>NUCLEOTIDE SEQUENCE [LARGE SCALE GENOMIC DNA]</scope>
    <source>
        <strain evidence="3 4">MC28</strain>
    </source>
</reference>
<keyword evidence="4" id="KW-1185">Reference proteome</keyword>
<dbReference type="PANTHER" id="PTHR35561">
    <property type="entry name" value="RNA 2',3'-CYCLIC PHOSPHODIESTERASE"/>
    <property type="match status" value="1"/>
</dbReference>
<keyword evidence="1 2" id="KW-0378">Hydrolase</keyword>
<feature type="active site" description="Proton donor" evidence="2">
    <location>
        <position position="39"/>
    </location>
</feature>